<dbReference type="GeneID" id="24136597"/>
<dbReference type="GO" id="GO:0008270">
    <property type="term" value="F:zinc ion binding"/>
    <property type="evidence" value="ECO:0007669"/>
    <property type="project" value="UniProtKB-KW"/>
</dbReference>
<organism evidence="3 4">
    <name type="scientific">Saprolegnia parasitica (strain CBS 223.65)</name>
    <dbReference type="NCBI Taxonomy" id="695850"/>
    <lineage>
        <taxon>Eukaryota</taxon>
        <taxon>Sar</taxon>
        <taxon>Stramenopiles</taxon>
        <taxon>Oomycota</taxon>
        <taxon>Saprolegniomycetes</taxon>
        <taxon>Saprolegniales</taxon>
        <taxon>Saprolegniaceae</taxon>
        <taxon>Saprolegnia</taxon>
    </lineage>
</organism>
<dbReference type="OrthoDB" id="9984778at2759"/>
<dbReference type="PANTHER" id="PTHR45676:SF41">
    <property type="entry name" value="RING-H2 FINGER PROTEIN ATL66"/>
    <property type="match status" value="1"/>
</dbReference>
<keyword evidence="4" id="KW-1185">Reference proteome</keyword>
<dbReference type="EMBL" id="KK583380">
    <property type="protein sequence ID" value="KDO18975.1"/>
    <property type="molecule type" value="Genomic_DNA"/>
</dbReference>
<keyword evidence="1" id="KW-0479">Metal-binding</keyword>
<dbReference type="InterPro" id="IPR013083">
    <property type="entry name" value="Znf_RING/FYVE/PHD"/>
</dbReference>
<dbReference type="InterPro" id="IPR001841">
    <property type="entry name" value="Znf_RING"/>
</dbReference>
<feature type="domain" description="RING-type" evidence="2">
    <location>
        <begin position="212"/>
        <end position="252"/>
    </location>
</feature>
<dbReference type="Gene3D" id="3.30.40.10">
    <property type="entry name" value="Zinc/RING finger domain, C3HC4 (zinc finger)"/>
    <property type="match status" value="1"/>
</dbReference>
<dbReference type="PROSITE" id="PS50089">
    <property type="entry name" value="ZF_RING_2"/>
    <property type="match status" value="1"/>
</dbReference>
<dbReference type="KEGG" id="spar:SPRG_14812"/>
<dbReference type="STRING" id="695850.A0A067BQB9"/>
<evidence type="ECO:0000256" key="1">
    <source>
        <dbReference type="PROSITE-ProRule" id="PRU00175"/>
    </source>
</evidence>
<dbReference type="SUPFAM" id="SSF57850">
    <property type="entry name" value="RING/U-box"/>
    <property type="match status" value="1"/>
</dbReference>
<keyword evidence="1" id="KW-0863">Zinc-finger</keyword>
<protein>
    <recommendedName>
        <fullName evidence="2">RING-type domain-containing protein</fullName>
    </recommendedName>
</protein>
<evidence type="ECO:0000259" key="2">
    <source>
        <dbReference type="PROSITE" id="PS50089"/>
    </source>
</evidence>
<dbReference type="Pfam" id="PF13639">
    <property type="entry name" value="zf-RING_2"/>
    <property type="match status" value="1"/>
</dbReference>
<accession>A0A067BQB9</accession>
<dbReference type="SMART" id="SM00184">
    <property type="entry name" value="RING"/>
    <property type="match status" value="1"/>
</dbReference>
<reference evidence="3 4" key="1">
    <citation type="journal article" date="2013" name="PLoS Genet.">
        <title>Distinctive expansion of potential virulence genes in the genome of the oomycete fish pathogen Saprolegnia parasitica.</title>
        <authorList>
            <person name="Jiang R.H."/>
            <person name="de Bruijn I."/>
            <person name="Haas B.J."/>
            <person name="Belmonte R."/>
            <person name="Lobach L."/>
            <person name="Christie J."/>
            <person name="van den Ackerveken G."/>
            <person name="Bottin A."/>
            <person name="Bulone V."/>
            <person name="Diaz-Moreno S.M."/>
            <person name="Dumas B."/>
            <person name="Fan L."/>
            <person name="Gaulin E."/>
            <person name="Govers F."/>
            <person name="Grenville-Briggs L.J."/>
            <person name="Horner N.R."/>
            <person name="Levin J.Z."/>
            <person name="Mammella M."/>
            <person name="Meijer H.J."/>
            <person name="Morris P."/>
            <person name="Nusbaum C."/>
            <person name="Oome S."/>
            <person name="Phillips A.J."/>
            <person name="van Rooyen D."/>
            <person name="Rzeszutek E."/>
            <person name="Saraiva M."/>
            <person name="Secombes C.J."/>
            <person name="Seidl M.F."/>
            <person name="Snel B."/>
            <person name="Stassen J.H."/>
            <person name="Sykes S."/>
            <person name="Tripathy S."/>
            <person name="van den Berg H."/>
            <person name="Vega-Arreguin J.C."/>
            <person name="Wawra S."/>
            <person name="Young S.K."/>
            <person name="Zeng Q."/>
            <person name="Dieguez-Uribeondo J."/>
            <person name="Russ C."/>
            <person name="Tyler B.M."/>
            <person name="van West P."/>
        </authorList>
    </citation>
    <scope>NUCLEOTIDE SEQUENCE [LARGE SCALE GENOMIC DNA]</scope>
    <source>
        <strain evidence="3 4">CBS 223.65</strain>
    </source>
</reference>
<name>A0A067BQB9_SAPPC</name>
<dbReference type="Proteomes" id="UP000030745">
    <property type="component" value="Unassembled WGS sequence"/>
</dbReference>
<dbReference type="AlphaFoldDB" id="A0A067BQB9"/>
<dbReference type="PANTHER" id="PTHR45676">
    <property type="entry name" value="RING-H2 FINGER PROTEIN ATL51-RELATED"/>
    <property type="match status" value="1"/>
</dbReference>
<evidence type="ECO:0000313" key="4">
    <source>
        <dbReference type="Proteomes" id="UP000030745"/>
    </source>
</evidence>
<keyword evidence="1" id="KW-0862">Zinc</keyword>
<sequence length="256" mass="28537">MKWLTEHLNQCMHGQNGHSRWNKRAATIWNEDTESARILQEEMRQCEPEVVDDSSTADKEDDFLKKYAPRLDAAAMTRRRHTSSSIGSRLDWDETLKLDASAMDVQPAASRLAPGLISVASCDTDEPESLALQLLDFDAAAASQLPPAPASPTTGALHKKNMRLLSLLRNVRRLESQYLESGKAGRMLPSAIIEMPAFQYSTPKAPSGNTKCSICLHDFQEEQEVRALPCLHMFHSCCIDQWLLSQSKCPICVLSP</sequence>
<gene>
    <name evidence="3" type="ORF">SPRG_14812</name>
</gene>
<dbReference type="RefSeq" id="XP_012210323.1">
    <property type="nucleotide sequence ID" value="XM_012354933.1"/>
</dbReference>
<evidence type="ECO:0000313" key="3">
    <source>
        <dbReference type="EMBL" id="KDO18975.1"/>
    </source>
</evidence>
<dbReference type="VEuPathDB" id="FungiDB:SPRG_14812"/>
<proteinExistence type="predicted"/>
<dbReference type="OMA" id="ATIWNED"/>